<dbReference type="EMBL" id="VMNX01000104">
    <property type="protein sequence ID" value="MPY51669.1"/>
    <property type="molecule type" value="Genomic_DNA"/>
</dbReference>
<evidence type="ECO:0000256" key="2">
    <source>
        <dbReference type="ARBA" id="ARBA00022525"/>
    </source>
</evidence>
<organism evidence="9 10">
    <name type="scientific">Streptomyces acidicola</name>
    <dbReference type="NCBI Taxonomy" id="2596892"/>
    <lineage>
        <taxon>Bacteria</taxon>
        <taxon>Bacillati</taxon>
        <taxon>Actinomycetota</taxon>
        <taxon>Actinomycetes</taxon>
        <taxon>Kitasatosporales</taxon>
        <taxon>Streptomycetaceae</taxon>
        <taxon>Streptomyces</taxon>
    </lineage>
</organism>
<dbReference type="AlphaFoldDB" id="A0A5N8WWM7"/>
<feature type="compositionally biased region" description="Acidic residues" evidence="5">
    <location>
        <begin position="305"/>
        <end position="319"/>
    </location>
</feature>
<evidence type="ECO:0000313" key="10">
    <source>
        <dbReference type="Proteomes" id="UP000373149"/>
    </source>
</evidence>
<dbReference type="PROSITE" id="PS50847">
    <property type="entry name" value="GRAM_POS_ANCHORING"/>
    <property type="match status" value="1"/>
</dbReference>
<keyword evidence="1" id="KW-0134">Cell wall</keyword>
<evidence type="ECO:0000259" key="8">
    <source>
        <dbReference type="PROSITE" id="PS50847"/>
    </source>
</evidence>
<keyword evidence="4" id="KW-0572">Peptidoglycan-anchor</keyword>
<proteinExistence type="predicted"/>
<feature type="region of interest" description="Disordered" evidence="5">
    <location>
        <begin position="191"/>
        <end position="343"/>
    </location>
</feature>
<sequence>MIMRIFTGLTVALVTAAVLTVGTTRPATAASATVASATVASATTSLPTDPSRPTCAGSDPGSFPLRTRIHDGPTSYDAGGGYGTWSLDLTNTTSHTCENIHPVIVLVDDKRALQPTQPTLEFYDGSDPYPVTFERTDADELVGVLDHDGFPGFTVRPGDTLTVKLRLAVTSGAEPDNDVVVNAAVVQRRGDDGDWVGESNDYQFRITDSDEGGSRRGEEQPSGREGEEEEGEGTTRKEGEGDGSGRKEADGTARKDDDGTTRTEDDEATAPKKDEATAPKKGETPKQDTPKQDTPKHGDTSAREEGDDGAEGAEGDESDSTGTDARDERPTVADELARTGASASTYVMTYVTGALLLTVGALLVALARRKSR</sequence>
<keyword evidence="10" id="KW-1185">Reference proteome</keyword>
<evidence type="ECO:0000313" key="9">
    <source>
        <dbReference type="EMBL" id="MPY51669.1"/>
    </source>
</evidence>
<evidence type="ECO:0000256" key="6">
    <source>
        <dbReference type="SAM" id="Phobius"/>
    </source>
</evidence>
<dbReference type="InterPro" id="IPR019931">
    <property type="entry name" value="LPXTG_anchor"/>
</dbReference>
<evidence type="ECO:0000256" key="7">
    <source>
        <dbReference type="SAM" id="SignalP"/>
    </source>
</evidence>
<name>A0A5N8WWM7_9ACTN</name>
<gene>
    <name evidence="9" type="ORF">FPZ41_25145</name>
</gene>
<evidence type="ECO:0000256" key="1">
    <source>
        <dbReference type="ARBA" id="ARBA00022512"/>
    </source>
</evidence>
<feature type="domain" description="Gram-positive cocci surface proteins LPxTG" evidence="8">
    <location>
        <begin position="336"/>
        <end position="372"/>
    </location>
</feature>
<reference evidence="9 10" key="1">
    <citation type="submission" date="2019-09" db="EMBL/GenBank/DDBJ databases">
        <authorList>
            <person name="Duangmal K."/>
            <person name="Teo W.F.A."/>
            <person name="Lipun K."/>
        </authorList>
    </citation>
    <scope>NUCLEOTIDE SEQUENCE [LARGE SCALE GENOMIC DNA]</scope>
    <source>
        <strain evidence="9 10">K1PN6</strain>
    </source>
</reference>
<evidence type="ECO:0000256" key="5">
    <source>
        <dbReference type="SAM" id="MobiDB-lite"/>
    </source>
</evidence>
<keyword evidence="6" id="KW-1133">Transmembrane helix</keyword>
<keyword evidence="2" id="KW-0964">Secreted</keyword>
<feature type="chain" id="PRO_5024271311" description="Gram-positive cocci surface proteins LPxTG domain-containing protein" evidence="7">
    <location>
        <begin position="30"/>
        <end position="372"/>
    </location>
</feature>
<feature type="transmembrane region" description="Helical" evidence="6">
    <location>
        <begin position="347"/>
        <end position="367"/>
    </location>
</feature>
<feature type="compositionally biased region" description="Basic and acidic residues" evidence="5">
    <location>
        <begin position="233"/>
        <end position="304"/>
    </location>
</feature>
<feature type="region of interest" description="Disordered" evidence="5">
    <location>
        <begin position="42"/>
        <end position="68"/>
    </location>
</feature>
<dbReference type="Proteomes" id="UP000373149">
    <property type="component" value="Unassembled WGS sequence"/>
</dbReference>
<accession>A0A5N8WWM7</accession>
<feature type="compositionally biased region" description="Basic and acidic residues" evidence="5">
    <location>
        <begin position="324"/>
        <end position="337"/>
    </location>
</feature>
<protein>
    <recommendedName>
        <fullName evidence="8">Gram-positive cocci surface proteins LPxTG domain-containing protein</fullName>
    </recommendedName>
</protein>
<comment type="caution">
    <text evidence="9">The sequence shown here is derived from an EMBL/GenBank/DDBJ whole genome shotgun (WGS) entry which is preliminary data.</text>
</comment>
<keyword evidence="3 7" id="KW-0732">Signal</keyword>
<keyword evidence="6" id="KW-0812">Transmembrane</keyword>
<evidence type="ECO:0000256" key="4">
    <source>
        <dbReference type="ARBA" id="ARBA00023088"/>
    </source>
</evidence>
<feature type="signal peptide" evidence="7">
    <location>
        <begin position="1"/>
        <end position="29"/>
    </location>
</feature>
<evidence type="ECO:0000256" key="3">
    <source>
        <dbReference type="ARBA" id="ARBA00022729"/>
    </source>
</evidence>
<keyword evidence="6" id="KW-0472">Membrane</keyword>
<feature type="compositionally biased region" description="Basic and acidic residues" evidence="5">
    <location>
        <begin position="212"/>
        <end position="225"/>
    </location>
</feature>